<dbReference type="Proteomes" id="UP000499080">
    <property type="component" value="Unassembled WGS sequence"/>
</dbReference>
<dbReference type="OrthoDB" id="6407878at2759"/>
<organism evidence="1 2">
    <name type="scientific">Araneus ventricosus</name>
    <name type="common">Orbweaver spider</name>
    <name type="synonym">Epeira ventricosa</name>
    <dbReference type="NCBI Taxonomy" id="182803"/>
    <lineage>
        <taxon>Eukaryota</taxon>
        <taxon>Metazoa</taxon>
        <taxon>Ecdysozoa</taxon>
        <taxon>Arthropoda</taxon>
        <taxon>Chelicerata</taxon>
        <taxon>Arachnida</taxon>
        <taxon>Araneae</taxon>
        <taxon>Araneomorphae</taxon>
        <taxon>Entelegynae</taxon>
        <taxon>Araneoidea</taxon>
        <taxon>Araneidae</taxon>
        <taxon>Araneus</taxon>
    </lineage>
</organism>
<keyword evidence="2" id="KW-1185">Reference proteome</keyword>
<reference evidence="1 2" key="1">
    <citation type="journal article" date="2019" name="Sci. Rep.">
        <title>Orb-weaving spider Araneus ventricosus genome elucidates the spidroin gene catalogue.</title>
        <authorList>
            <person name="Kono N."/>
            <person name="Nakamura H."/>
            <person name="Ohtoshi R."/>
            <person name="Moran D.A.P."/>
            <person name="Shinohara A."/>
            <person name="Yoshida Y."/>
            <person name="Fujiwara M."/>
            <person name="Mori M."/>
            <person name="Tomita M."/>
            <person name="Arakawa K."/>
        </authorList>
    </citation>
    <scope>NUCLEOTIDE SEQUENCE [LARGE SCALE GENOMIC DNA]</scope>
</reference>
<name>A0A4Y2J877_ARAVE</name>
<accession>A0A4Y2J877</accession>
<dbReference type="EMBL" id="BGPR01003316">
    <property type="protein sequence ID" value="GBM86471.1"/>
    <property type="molecule type" value="Genomic_DNA"/>
</dbReference>
<protein>
    <submittedName>
        <fullName evidence="1">Uncharacterized protein</fullName>
    </submittedName>
</protein>
<evidence type="ECO:0000313" key="2">
    <source>
        <dbReference type="Proteomes" id="UP000499080"/>
    </source>
</evidence>
<comment type="caution">
    <text evidence="1">The sequence shown here is derived from an EMBL/GenBank/DDBJ whole genome shotgun (WGS) entry which is preliminary data.</text>
</comment>
<sequence length="139" mass="15921">MSYPSKCHPHYCPFDSPACPQQCKCACNKIKPDCVSITAQEALNIPELKFHRTKTGIPVEGISTRERIFGIPYDPRKDFAVPVPQRDIDLYLKENYEHIENPVLKDFVAESCCSKECSCILGPNCRCRRPEERKGDPRY</sequence>
<dbReference type="AlphaFoldDB" id="A0A4Y2J877"/>
<proteinExistence type="predicted"/>
<gene>
    <name evidence="1" type="ORF">AVEN_109741_1</name>
</gene>
<evidence type="ECO:0000313" key="1">
    <source>
        <dbReference type="EMBL" id="GBM86471.1"/>
    </source>
</evidence>